<organism evidence="5 6">
    <name type="scientific">Streptomyces tateyamensis</name>
    <dbReference type="NCBI Taxonomy" id="565073"/>
    <lineage>
        <taxon>Bacteria</taxon>
        <taxon>Bacillati</taxon>
        <taxon>Actinomycetota</taxon>
        <taxon>Actinomycetes</taxon>
        <taxon>Kitasatosporales</taxon>
        <taxon>Streptomycetaceae</taxon>
        <taxon>Streptomyces</taxon>
    </lineage>
</organism>
<dbReference type="OrthoDB" id="9802587at2"/>
<dbReference type="PRINTS" id="PR00102">
    <property type="entry name" value="OTCASE"/>
</dbReference>
<dbReference type="GO" id="GO:0019240">
    <property type="term" value="P:citrulline biosynthetic process"/>
    <property type="evidence" value="ECO:0007669"/>
    <property type="project" value="TreeGrafter"/>
</dbReference>
<dbReference type="Gene3D" id="3.40.50.1370">
    <property type="entry name" value="Aspartate/ornithine carbamoyltransferase"/>
    <property type="match status" value="1"/>
</dbReference>
<dbReference type="SUPFAM" id="SSF53671">
    <property type="entry name" value="Aspartate/ornithine carbamoyltransferase"/>
    <property type="match status" value="1"/>
</dbReference>
<evidence type="ECO:0000313" key="6">
    <source>
        <dbReference type="Proteomes" id="UP000248039"/>
    </source>
</evidence>
<evidence type="ECO:0000256" key="3">
    <source>
        <dbReference type="SAM" id="MobiDB-lite"/>
    </source>
</evidence>
<feature type="region of interest" description="Disordered" evidence="3">
    <location>
        <begin position="68"/>
        <end position="113"/>
    </location>
</feature>
<dbReference type="GO" id="GO:0016597">
    <property type="term" value="F:amino acid binding"/>
    <property type="evidence" value="ECO:0007669"/>
    <property type="project" value="InterPro"/>
</dbReference>
<protein>
    <recommendedName>
        <fullName evidence="4">Aspartate/ornithine carbamoyltransferase carbamoyl-P binding domain-containing protein</fullName>
    </recommendedName>
</protein>
<dbReference type="Pfam" id="PF02729">
    <property type="entry name" value="OTCace_N"/>
    <property type="match status" value="1"/>
</dbReference>
<reference evidence="5 6" key="1">
    <citation type="submission" date="2018-03" db="EMBL/GenBank/DDBJ databases">
        <title>Bioinformatic expansion and discovery of thiopeptide antibiotics.</title>
        <authorList>
            <person name="Schwalen C.J."/>
            <person name="Hudson G.A."/>
            <person name="Mitchell D.A."/>
        </authorList>
    </citation>
    <scope>NUCLEOTIDE SEQUENCE [LARGE SCALE GENOMIC DNA]</scope>
    <source>
        <strain evidence="5 6">ATCC 21389</strain>
    </source>
</reference>
<dbReference type="PROSITE" id="PS00097">
    <property type="entry name" value="CARBAMOYLTRANSFERASE"/>
    <property type="match status" value="1"/>
</dbReference>
<dbReference type="InterPro" id="IPR002292">
    <property type="entry name" value="Orn/put_carbamltrans"/>
</dbReference>
<dbReference type="InterPro" id="IPR006130">
    <property type="entry name" value="Asp/Orn_carbamoylTrfase"/>
</dbReference>
<dbReference type="Proteomes" id="UP000248039">
    <property type="component" value="Unassembled WGS sequence"/>
</dbReference>
<evidence type="ECO:0000313" key="5">
    <source>
        <dbReference type="EMBL" id="PYC87374.1"/>
    </source>
</evidence>
<feature type="domain" description="Aspartate/ornithine carbamoyltransferase carbamoyl-P binding" evidence="4">
    <location>
        <begin position="10"/>
        <end position="105"/>
    </location>
</feature>
<evidence type="ECO:0000256" key="1">
    <source>
        <dbReference type="ARBA" id="ARBA00003822"/>
    </source>
</evidence>
<comment type="function">
    <text evidence="1">Reversibly catalyzes the transfer of the carbamoyl group from carbamoyl phosphate (CP) to the N(epsilon) atom of ornithine (ORN) to produce L-citrulline.</text>
</comment>
<gene>
    <name evidence="5" type="ORF">C7C46_05020</name>
</gene>
<dbReference type="GO" id="GO:0042450">
    <property type="term" value="P:L-arginine biosynthetic process via ornithine"/>
    <property type="evidence" value="ECO:0007669"/>
    <property type="project" value="TreeGrafter"/>
</dbReference>
<dbReference type="InterPro" id="IPR036901">
    <property type="entry name" value="Asp/Orn_carbamoylTrfase_sf"/>
</dbReference>
<name>A0A2V4PQZ9_9ACTN</name>
<proteinExistence type="predicted"/>
<dbReference type="PANTHER" id="PTHR45753:SF2">
    <property type="entry name" value="ORNITHINE CARBAMOYLTRANSFERASE"/>
    <property type="match status" value="1"/>
</dbReference>
<sequence length="126" mass="13809">MVTIRHPGSLLQELDLDKAQFLALTTRAAQLERLKIEGSTIRPRLTGENIAPVFEKRSTRTRRAFEVAAHHQGAHVPHLGPEGSPIGREEPVPDTARALGPMSDGFDQPENRLHPVEAVLVAARAD</sequence>
<dbReference type="InterPro" id="IPR006132">
    <property type="entry name" value="Asp/Orn_carbamoyltranf_P-bd"/>
</dbReference>
<dbReference type="GO" id="GO:0004585">
    <property type="term" value="F:ornithine carbamoyltransferase activity"/>
    <property type="evidence" value="ECO:0007669"/>
    <property type="project" value="TreeGrafter"/>
</dbReference>
<accession>A0A2V4PQZ9</accession>
<evidence type="ECO:0000256" key="2">
    <source>
        <dbReference type="ARBA" id="ARBA00022679"/>
    </source>
</evidence>
<keyword evidence="6" id="KW-1185">Reference proteome</keyword>
<dbReference type="PANTHER" id="PTHR45753">
    <property type="entry name" value="ORNITHINE CARBAMOYLTRANSFERASE, MITOCHONDRIAL"/>
    <property type="match status" value="1"/>
</dbReference>
<comment type="caution">
    <text evidence="5">The sequence shown here is derived from an EMBL/GenBank/DDBJ whole genome shotgun (WGS) entry which is preliminary data.</text>
</comment>
<dbReference type="EMBL" id="PYBW01000016">
    <property type="protein sequence ID" value="PYC87374.1"/>
    <property type="molecule type" value="Genomic_DNA"/>
</dbReference>
<dbReference type="AlphaFoldDB" id="A0A2V4PQZ9"/>
<evidence type="ECO:0000259" key="4">
    <source>
        <dbReference type="Pfam" id="PF02729"/>
    </source>
</evidence>
<keyword evidence="2" id="KW-0808">Transferase</keyword>